<gene>
    <name evidence="2" type="ORF">CCAN11_700004</name>
</gene>
<evidence type="ECO:0000313" key="2">
    <source>
        <dbReference type="EMBL" id="CEN53220.1"/>
    </source>
</evidence>
<sequence>MKNIVRFSFVLLFLLVGCTKDAPQPTDEKLDKGHEEWSRVTLTFTELASKEKQVLDFVSVEGTPTRKSNEPIQWKAGKDYFLELVYYNNKGERMNYEYVTKEMAPIHQHFFLLGNFNAGRFKKLPTEEMDKIVTYKYQDTDPETGYLETGASLRKRSWDKANPEGEDPVGLKGIFSVAKDTPSNTYDIRVTLAHFLSVNKLEDGKVRKYNVLPYTNFFASDINLVLPVQITNE</sequence>
<protein>
    <recommendedName>
        <fullName evidence="4">Lipoprotein</fullName>
    </recommendedName>
</protein>
<feature type="signal peptide" evidence="1">
    <location>
        <begin position="1"/>
        <end position="22"/>
    </location>
</feature>
<organism evidence="2 3">
    <name type="scientific">Capnocytophaga canimorsus</name>
    <dbReference type="NCBI Taxonomy" id="28188"/>
    <lineage>
        <taxon>Bacteria</taxon>
        <taxon>Pseudomonadati</taxon>
        <taxon>Bacteroidota</taxon>
        <taxon>Flavobacteriia</taxon>
        <taxon>Flavobacteriales</taxon>
        <taxon>Flavobacteriaceae</taxon>
        <taxon>Capnocytophaga</taxon>
    </lineage>
</organism>
<keyword evidence="1" id="KW-0732">Signal</keyword>
<dbReference type="Proteomes" id="UP000039370">
    <property type="component" value="Unassembled WGS sequence"/>
</dbReference>
<dbReference type="RefSeq" id="WP_041988495.1">
    <property type="nucleotide sequence ID" value="NZ_JBIUQU010000009.1"/>
</dbReference>
<evidence type="ECO:0000256" key="1">
    <source>
        <dbReference type="SAM" id="SignalP"/>
    </source>
</evidence>
<reference evidence="3" key="1">
    <citation type="submission" date="2015-01" db="EMBL/GenBank/DDBJ databases">
        <authorList>
            <person name="MANFREDI Pablo"/>
        </authorList>
    </citation>
    <scope>NUCLEOTIDE SEQUENCE [LARGE SCALE GENOMIC DNA]</scope>
    <source>
        <strain evidence="3">Cc11</strain>
    </source>
</reference>
<evidence type="ECO:0008006" key="4">
    <source>
        <dbReference type="Google" id="ProtNLM"/>
    </source>
</evidence>
<dbReference type="AlphaFoldDB" id="A0A0B7IN26"/>
<feature type="chain" id="PRO_5002116809" description="Lipoprotein" evidence="1">
    <location>
        <begin position="23"/>
        <end position="233"/>
    </location>
</feature>
<accession>A0A0B7IN26</accession>
<name>A0A0B7IN26_9FLAO</name>
<dbReference type="EMBL" id="CDOK01000218">
    <property type="protein sequence ID" value="CEN53220.1"/>
    <property type="molecule type" value="Genomic_DNA"/>
</dbReference>
<dbReference type="PROSITE" id="PS51257">
    <property type="entry name" value="PROKAR_LIPOPROTEIN"/>
    <property type="match status" value="1"/>
</dbReference>
<proteinExistence type="predicted"/>
<evidence type="ECO:0000313" key="3">
    <source>
        <dbReference type="Proteomes" id="UP000039370"/>
    </source>
</evidence>